<gene>
    <name evidence="3" type="ORF">GCM10010324_66220</name>
</gene>
<accession>A0ABQ2ZAH4</accession>
<keyword evidence="2" id="KW-0472">Membrane</keyword>
<evidence type="ECO:0000256" key="1">
    <source>
        <dbReference type="SAM" id="MobiDB-lite"/>
    </source>
</evidence>
<name>A0ABQ2ZAH4_9ACTN</name>
<dbReference type="EMBL" id="BMUT01000022">
    <property type="protein sequence ID" value="GGY10094.1"/>
    <property type="molecule type" value="Genomic_DNA"/>
</dbReference>
<evidence type="ECO:0000313" key="3">
    <source>
        <dbReference type="EMBL" id="GGY10094.1"/>
    </source>
</evidence>
<feature type="compositionally biased region" description="Low complexity" evidence="1">
    <location>
        <begin position="92"/>
        <end position="119"/>
    </location>
</feature>
<feature type="compositionally biased region" description="Low complexity" evidence="1">
    <location>
        <begin position="171"/>
        <end position="182"/>
    </location>
</feature>
<reference evidence="4" key="1">
    <citation type="journal article" date="2019" name="Int. J. Syst. Evol. Microbiol.">
        <title>The Global Catalogue of Microorganisms (GCM) 10K type strain sequencing project: providing services to taxonomists for standard genome sequencing and annotation.</title>
        <authorList>
            <consortium name="The Broad Institute Genomics Platform"/>
            <consortium name="The Broad Institute Genome Sequencing Center for Infectious Disease"/>
            <person name="Wu L."/>
            <person name="Ma J."/>
        </authorList>
    </citation>
    <scope>NUCLEOTIDE SEQUENCE [LARGE SCALE GENOMIC DNA]</scope>
    <source>
        <strain evidence="4">JCM 4586</strain>
    </source>
</reference>
<feature type="region of interest" description="Disordered" evidence="1">
    <location>
        <begin position="33"/>
        <end position="182"/>
    </location>
</feature>
<proteinExistence type="predicted"/>
<keyword evidence="2" id="KW-0812">Transmembrane</keyword>
<feature type="transmembrane region" description="Helical" evidence="2">
    <location>
        <begin position="192"/>
        <end position="211"/>
    </location>
</feature>
<feature type="transmembrane region" description="Helical" evidence="2">
    <location>
        <begin position="12"/>
        <end position="35"/>
    </location>
</feature>
<comment type="caution">
    <text evidence="3">The sequence shown here is derived from an EMBL/GenBank/DDBJ whole genome shotgun (WGS) entry which is preliminary data.</text>
</comment>
<organism evidence="3 4">
    <name type="scientific">Streptomyces hiroshimensis</name>
    <dbReference type="NCBI Taxonomy" id="66424"/>
    <lineage>
        <taxon>Bacteria</taxon>
        <taxon>Bacillati</taxon>
        <taxon>Actinomycetota</taxon>
        <taxon>Actinomycetes</taxon>
        <taxon>Kitasatosporales</taxon>
        <taxon>Streptomycetaceae</taxon>
        <taxon>Streptomyces</taxon>
    </lineage>
</organism>
<keyword evidence="4" id="KW-1185">Reference proteome</keyword>
<keyword evidence="2" id="KW-1133">Transmembrane helix</keyword>
<evidence type="ECO:0000256" key="2">
    <source>
        <dbReference type="SAM" id="Phobius"/>
    </source>
</evidence>
<feature type="compositionally biased region" description="Pro residues" evidence="1">
    <location>
        <begin position="35"/>
        <end position="49"/>
    </location>
</feature>
<evidence type="ECO:0000313" key="4">
    <source>
        <dbReference type="Proteomes" id="UP000659223"/>
    </source>
</evidence>
<feature type="compositionally biased region" description="Acidic residues" evidence="1">
    <location>
        <begin position="120"/>
        <end position="136"/>
    </location>
</feature>
<protein>
    <submittedName>
        <fullName evidence="3">Uncharacterized protein</fullName>
    </submittedName>
</protein>
<dbReference type="Proteomes" id="UP000659223">
    <property type="component" value="Unassembled WGS sequence"/>
</dbReference>
<sequence length="217" mass="20865">MGMGGGRLRAGLRTGFIAGPVLAATVLVVAVAPGLEPPEPSPGRPPPGPAGTASGPTRHAPSPSATRDGRLAGTSAGEGRLHPGRTAPPSPSGISGPAGSPSAASPPGGSPSADPSGDTGEADGGEADGPVEDVPGEDAPGTGPSAAVDEAGGAADQQQGPVGQVTPDPVSTRPSAARNARSAAYGDRVLRVLPLGTGLALTGLGLGFFALRLRRPR</sequence>